<evidence type="ECO:0000313" key="2">
    <source>
        <dbReference type="EMBL" id="CAF4251929.1"/>
    </source>
</evidence>
<organism evidence="2 3">
    <name type="scientific">Didymodactylos carnosus</name>
    <dbReference type="NCBI Taxonomy" id="1234261"/>
    <lineage>
        <taxon>Eukaryota</taxon>
        <taxon>Metazoa</taxon>
        <taxon>Spiralia</taxon>
        <taxon>Gnathifera</taxon>
        <taxon>Rotifera</taxon>
        <taxon>Eurotatoria</taxon>
        <taxon>Bdelloidea</taxon>
        <taxon>Philodinida</taxon>
        <taxon>Philodinidae</taxon>
        <taxon>Didymodactylos</taxon>
    </lineage>
</organism>
<accession>A0A8S2SZ40</accession>
<dbReference type="AlphaFoldDB" id="A0A8S2SZ40"/>
<proteinExistence type="predicted"/>
<sequence length="99" mass="11137">REGAEDEYLKVASKRQRIYDESHRLKEYKVGDIVDLKIDKVDRSNVTPTVLPCKVISIQSTTNGTTDEIIMSKLCTTADVISTRYSSADLLNLTACYFS</sequence>
<reference evidence="2" key="1">
    <citation type="submission" date="2021-02" db="EMBL/GenBank/DDBJ databases">
        <authorList>
            <person name="Nowell W R."/>
        </authorList>
    </citation>
    <scope>NUCLEOTIDE SEQUENCE</scope>
</reference>
<comment type="caution">
    <text evidence="2">The sequence shown here is derived from an EMBL/GenBank/DDBJ whole genome shotgun (WGS) entry which is preliminary data.</text>
</comment>
<dbReference type="EMBL" id="CAJNOK010030283">
    <property type="protein sequence ID" value="CAF1458121.1"/>
    <property type="molecule type" value="Genomic_DNA"/>
</dbReference>
<protein>
    <submittedName>
        <fullName evidence="2">Uncharacterized protein</fullName>
    </submittedName>
</protein>
<dbReference type="Proteomes" id="UP000677228">
    <property type="component" value="Unassembled WGS sequence"/>
</dbReference>
<dbReference type="Proteomes" id="UP000682733">
    <property type="component" value="Unassembled WGS sequence"/>
</dbReference>
<dbReference type="EMBL" id="CAJOBA010052142">
    <property type="protein sequence ID" value="CAF4251929.1"/>
    <property type="molecule type" value="Genomic_DNA"/>
</dbReference>
<name>A0A8S2SZ40_9BILA</name>
<evidence type="ECO:0000313" key="1">
    <source>
        <dbReference type="EMBL" id="CAF1458121.1"/>
    </source>
</evidence>
<evidence type="ECO:0000313" key="3">
    <source>
        <dbReference type="Proteomes" id="UP000682733"/>
    </source>
</evidence>
<feature type="non-terminal residue" evidence="2">
    <location>
        <position position="1"/>
    </location>
</feature>
<gene>
    <name evidence="1" type="ORF">OVA965_LOCUS35126</name>
    <name evidence="2" type="ORF">TMI583_LOCUS36086</name>
</gene>